<dbReference type="OMA" id="HQGRYDR"/>
<keyword evidence="5 13" id="KW-0808">Transferase</keyword>
<dbReference type="SUPFAM" id="SSF50800">
    <property type="entry name" value="PK beta-barrel domain-like"/>
    <property type="match status" value="1"/>
</dbReference>
<evidence type="ECO:0000259" key="14">
    <source>
        <dbReference type="Pfam" id="PF00224"/>
    </source>
</evidence>
<keyword evidence="9" id="KW-0067">ATP-binding</keyword>
<dbReference type="Proteomes" id="UP000079169">
    <property type="component" value="Unplaced"/>
</dbReference>
<proteinExistence type="inferred from homology"/>
<dbReference type="GeneID" id="103512225"/>
<dbReference type="STRING" id="121845.A0A1S3D642"/>
<dbReference type="EC" id="2.7.1.40" evidence="4 13"/>
<evidence type="ECO:0000256" key="4">
    <source>
        <dbReference type="ARBA" id="ARBA00012142"/>
    </source>
</evidence>
<accession>A0A1S3D642</accession>
<keyword evidence="16" id="KW-1185">Reference proteome</keyword>
<dbReference type="InterPro" id="IPR011037">
    <property type="entry name" value="Pyrv_Knase-like_insert_dom_sf"/>
</dbReference>
<dbReference type="Gene3D" id="2.40.33.10">
    <property type="entry name" value="PK beta-barrel domain-like"/>
    <property type="match status" value="1"/>
</dbReference>
<feature type="domain" description="Pyruvate kinase barrel" evidence="14">
    <location>
        <begin position="55"/>
        <end position="381"/>
    </location>
</feature>
<dbReference type="Pfam" id="PF00224">
    <property type="entry name" value="PK"/>
    <property type="match status" value="1"/>
</dbReference>
<dbReference type="InterPro" id="IPR015806">
    <property type="entry name" value="Pyrv_Knase_insert_dom_sf"/>
</dbReference>
<evidence type="ECO:0000256" key="11">
    <source>
        <dbReference type="ARBA" id="ARBA00023152"/>
    </source>
</evidence>
<evidence type="ECO:0000313" key="16">
    <source>
        <dbReference type="Proteomes" id="UP000079169"/>
    </source>
</evidence>
<dbReference type="RefSeq" id="XP_008475201.1">
    <property type="nucleotide sequence ID" value="XM_008476979.3"/>
</dbReference>
<evidence type="ECO:0000256" key="2">
    <source>
        <dbReference type="ARBA" id="ARBA00004997"/>
    </source>
</evidence>
<dbReference type="InterPro" id="IPR040442">
    <property type="entry name" value="Pyrv_kinase-like_dom_sf"/>
</dbReference>
<dbReference type="Pfam" id="PF02887">
    <property type="entry name" value="PK_C"/>
    <property type="match status" value="1"/>
</dbReference>
<evidence type="ECO:0000256" key="8">
    <source>
        <dbReference type="ARBA" id="ARBA00022777"/>
    </source>
</evidence>
<evidence type="ECO:0000256" key="13">
    <source>
        <dbReference type="RuleBase" id="RU000504"/>
    </source>
</evidence>
<comment type="catalytic activity">
    <reaction evidence="13">
        <text>pyruvate + ATP = phosphoenolpyruvate + ADP + H(+)</text>
        <dbReference type="Rhea" id="RHEA:18157"/>
        <dbReference type="ChEBI" id="CHEBI:15361"/>
        <dbReference type="ChEBI" id="CHEBI:15378"/>
        <dbReference type="ChEBI" id="CHEBI:30616"/>
        <dbReference type="ChEBI" id="CHEBI:58702"/>
        <dbReference type="ChEBI" id="CHEBI:456216"/>
        <dbReference type="EC" id="2.7.1.40"/>
    </reaction>
</comment>
<comment type="pathway">
    <text evidence="2 13">Carbohydrate degradation; glycolysis; pyruvate from D-glyceraldehyde 3-phosphate: step 5/5.</text>
</comment>
<dbReference type="InterPro" id="IPR036918">
    <property type="entry name" value="Pyrv_Knase_C_sf"/>
</dbReference>
<evidence type="ECO:0000256" key="6">
    <source>
        <dbReference type="ARBA" id="ARBA00022723"/>
    </source>
</evidence>
<evidence type="ECO:0000256" key="10">
    <source>
        <dbReference type="ARBA" id="ARBA00022842"/>
    </source>
</evidence>
<gene>
    <name evidence="17" type="primary">LOC103512225</name>
</gene>
<evidence type="ECO:0000256" key="7">
    <source>
        <dbReference type="ARBA" id="ARBA00022741"/>
    </source>
</evidence>
<dbReference type="OrthoDB" id="108365at2759"/>
<comment type="similarity">
    <text evidence="3 13">Belongs to the pyruvate kinase family.</text>
</comment>
<evidence type="ECO:0000313" key="17">
    <source>
        <dbReference type="RefSeq" id="XP_008475201.1"/>
    </source>
</evidence>
<organism evidence="16 17">
    <name type="scientific">Diaphorina citri</name>
    <name type="common">Asian citrus psyllid</name>
    <dbReference type="NCBI Taxonomy" id="121845"/>
    <lineage>
        <taxon>Eukaryota</taxon>
        <taxon>Metazoa</taxon>
        <taxon>Ecdysozoa</taxon>
        <taxon>Arthropoda</taxon>
        <taxon>Hexapoda</taxon>
        <taxon>Insecta</taxon>
        <taxon>Pterygota</taxon>
        <taxon>Neoptera</taxon>
        <taxon>Paraneoptera</taxon>
        <taxon>Hemiptera</taxon>
        <taxon>Sternorrhyncha</taxon>
        <taxon>Psylloidea</taxon>
        <taxon>Psyllidae</taxon>
        <taxon>Diaphorininae</taxon>
        <taxon>Diaphorina</taxon>
    </lineage>
</organism>
<evidence type="ECO:0000256" key="3">
    <source>
        <dbReference type="ARBA" id="ARBA00008663"/>
    </source>
</evidence>
<sequence length="547" mass="60701">MEEEQEPTPVVLLPWRKPDPLAPPVNQVNAAFADRYLNHLEQLNLDSPVRGVNLTNIMATVGENNNSVDLIKLMLRSGVNILRIPTHSSKLYQVEKILKNVKLAIEEVSLEECKVVTCAVAIETKGTQLRTGKLSRPSNVGHGDNSYSVEIAQGANIVLTANQLIETKGTVKRLFVDSMELPKRVIPDDIVYIDRNIKLKVVEKENNDVHCTVIRGGKLMDNQLVTVPRVTFNLPVIADRDKHVVDLIVREAVDIIIMSSVTGANSIREMRGMLEDHVDRVLILAKIETLLGMEYMDEIIMESDGVVLNRIQLAVATSVEVTFLAQKMIAARCNKQGKPFLVVGDILPDHNVEEYSDVSIGDMNDVNSIVQDGADVVVLTQSEQAHHRVDILKEILKKTESVLWEKQVFEDLCALACPPLDPAHSIVIACVNAALKCQAVAIIVITCSGYSAKLVSKYRPQCPILAVSSLGYVCRHLNVYRNIRPLHYIRNPQADWSMDVDCRVQFAIQHGMEIGIISPGDPLVLINGWRKGAGFTNIMRVVYAPIT</sequence>
<dbReference type="InterPro" id="IPR015813">
    <property type="entry name" value="Pyrv/PenolPyrv_kinase-like_dom"/>
</dbReference>
<dbReference type="GO" id="GO:0016301">
    <property type="term" value="F:kinase activity"/>
    <property type="evidence" value="ECO:0007669"/>
    <property type="project" value="UniProtKB-KW"/>
</dbReference>
<dbReference type="Gene3D" id="3.40.1380.20">
    <property type="entry name" value="Pyruvate kinase, C-terminal domain"/>
    <property type="match status" value="1"/>
</dbReference>
<dbReference type="GO" id="GO:0030955">
    <property type="term" value="F:potassium ion binding"/>
    <property type="evidence" value="ECO:0007669"/>
    <property type="project" value="InterPro"/>
</dbReference>
<dbReference type="PaxDb" id="121845-A0A1S3D642"/>
<keyword evidence="10 13" id="KW-0460">Magnesium</keyword>
<keyword evidence="8 13" id="KW-0418">Kinase</keyword>
<dbReference type="Gene3D" id="3.20.20.60">
    <property type="entry name" value="Phosphoenolpyruvate-binding domains"/>
    <property type="match status" value="1"/>
</dbReference>
<dbReference type="PRINTS" id="PR01050">
    <property type="entry name" value="PYRUVTKNASE"/>
</dbReference>
<keyword evidence="6" id="KW-0479">Metal-binding</keyword>
<dbReference type="UniPathway" id="UPA00109">
    <property type="reaction ID" value="UER00188"/>
</dbReference>
<keyword evidence="11 13" id="KW-0324">Glycolysis</keyword>
<evidence type="ECO:0000256" key="1">
    <source>
        <dbReference type="ARBA" id="ARBA00001958"/>
    </source>
</evidence>
<dbReference type="SUPFAM" id="SSF51621">
    <property type="entry name" value="Phosphoenolpyruvate/pyruvate domain"/>
    <property type="match status" value="1"/>
</dbReference>
<keyword evidence="7" id="KW-0547">Nucleotide-binding</keyword>
<dbReference type="InterPro" id="IPR015795">
    <property type="entry name" value="Pyrv_Knase_C"/>
</dbReference>
<dbReference type="KEGG" id="dci:103512225"/>
<dbReference type="PANTHER" id="PTHR11817">
    <property type="entry name" value="PYRUVATE KINASE"/>
    <property type="match status" value="1"/>
</dbReference>
<feature type="domain" description="Pyruvate kinase C-terminal" evidence="15">
    <location>
        <begin position="425"/>
        <end position="542"/>
    </location>
</feature>
<dbReference type="GO" id="GO:0000287">
    <property type="term" value="F:magnesium ion binding"/>
    <property type="evidence" value="ECO:0007669"/>
    <property type="project" value="InterPro"/>
</dbReference>
<dbReference type="GO" id="GO:0004743">
    <property type="term" value="F:pyruvate kinase activity"/>
    <property type="evidence" value="ECO:0007669"/>
    <property type="project" value="UniProtKB-EC"/>
</dbReference>
<evidence type="ECO:0000256" key="9">
    <source>
        <dbReference type="ARBA" id="ARBA00022840"/>
    </source>
</evidence>
<dbReference type="InterPro" id="IPR001697">
    <property type="entry name" value="Pyr_Knase"/>
</dbReference>
<dbReference type="SUPFAM" id="SSF52935">
    <property type="entry name" value="PK C-terminal domain-like"/>
    <property type="match status" value="1"/>
</dbReference>
<dbReference type="InterPro" id="IPR015793">
    <property type="entry name" value="Pyrv_Knase_brl"/>
</dbReference>
<reference evidence="17" key="1">
    <citation type="submission" date="2025-08" db="UniProtKB">
        <authorList>
            <consortium name="RefSeq"/>
        </authorList>
    </citation>
    <scope>IDENTIFICATION</scope>
</reference>
<dbReference type="AlphaFoldDB" id="A0A1S3D642"/>
<name>A0A1S3D642_DIACI</name>
<dbReference type="GO" id="GO:0005524">
    <property type="term" value="F:ATP binding"/>
    <property type="evidence" value="ECO:0007669"/>
    <property type="project" value="UniProtKB-KW"/>
</dbReference>
<evidence type="ECO:0000256" key="5">
    <source>
        <dbReference type="ARBA" id="ARBA00022679"/>
    </source>
</evidence>
<comment type="cofactor">
    <cofactor evidence="1">
        <name>K(+)</name>
        <dbReference type="ChEBI" id="CHEBI:29103"/>
    </cofactor>
</comment>
<evidence type="ECO:0000259" key="15">
    <source>
        <dbReference type="Pfam" id="PF02887"/>
    </source>
</evidence>
<keyword evidence="12" id="KW-0670">Pyruvate</keyword>
<protein>
    <recommendedName>
        <fullName evidence="4 13">Pyruvate kinase</fullName>
        <ecNumber evidence="4 13">2.7.1.40</ecNumber>
    </recommendedName>
</protein>
<evidence type="ECO:0000256" key="12">
    <source>
        <dbReference type="ARBA" id="ARBA00023317"/>
    </source>
</evidence>